<dbReference type="EMBL" id="CP003108">
    <property type="protein sequence ID" value="AET69694.1"/>
    <property type="molecule type" value="Genomic_DNA"/>
</dbReference>
<dbReference type="PATRIC" id="fig|768706.3.peg.4319"/>
<dbReference type="Proteomes" id="UP000006346">
    <property type="component" value="Chromosome"/>
</dbReference>
<proteinExistence type="predicted"/>
<keyword evidence="2" id="KW-1185">Reference proteome</keyword>
<reference evidence="2" key="1">
    <citation type="submission" date="2011-11" db="EMBL/GenBank/DDBJ databases">
        <title>Complete sequence of Desulfosporosinus orientis DSM 765.</title>
        <authorList>
            <person name="Lucas S."/>
            <person name="Han J."/>
            <person name="Lapidus A."/>
            <person name="Cheng J.-F."/>
            <person name="Goodwin L."/>
            <person name="Pitluck S."/>
            <person name="Peters L."/>
            <person name="Ovchinnikova G."/>
            <person name="Teshima H."/>
            <person name="Detter J.C."/>
            <person name="Han C."/>
            <person name="Tapia R."/>
            <person name="Land M."/>
            <person name="Hauser L."/>
            <person name="Kyrpides N."/>
            <person name="Ivanova N."/>
            <person name="Pagani I."/>
            <person name="Pester M."/>
            <person name="Spring S."/>
            <person name="Ollivier B."/>
            <person name="Rattei T."/>
            <person name="Klenk H.-P."/>
            <person name="Wagner M."/>
            <person name="Loy A."/>
            <person name="Woyke T."/>
        </authorList>
    </citation>
    <scope>NUCLEOTIDE SEQUENCE [LARGE SCALE GENOMIC DNA]</scope>
    <source>
        <strain evidence="2">ATCC 19365 / DSM 765 / NCIMB 8382 / VKM B-1628</strain>
    </source>
</reference>
<dbReference type="OrthoDB" id="1809410at2"/>
<accession>G7WIW9</accession>
<dbReference type="KEGG" id="dor:Desor_4261"/>
<protein>
    <submittedName>
        <fullName evidence="1">Uncharacterized protein</fullName>
    </submittedName>
</protein>
<sequence>MYLHIRSELAALGQEIEQLWAPELRGVSDETTFFAAKGKVLAILNLLYGEKSREFRVVKLTSSPDTVVKVVNHILSRSDLNSLSSKVVNL</sequence>
<evidence type="ECO:0000313" key="1">
    <source>
        <dbReference type="EMBL" id="AET69694.1"/>
    </source>
</evidence>
<dbReference type="AlphaFoldDB" id="G7WIW9"/>
<dbReference type="RefSeq" id="WP_014186501.1">
    <property type="nucleotide sequence ID" value="NC_016584.1"/>
</dbReference>
<dbReference type="HOGENOM" id="CLU_188259_0_0_9"/>
<organism evidence="1 2">
    <name type="scientific">Desulfosporosinus orientis (strain ATCC 19365 / DSM 765 / NCIMB 8382 / VKM B-1628 / Singapore I)</name>
    <name type="common">Desulfotomaculum orientis</name>
    <dbReference type="NCBI Taxonomy" id="768706"/>
    <lineage>
        <taxon>Bacteria</taxon>
        <taxon>Bacillati</taxon>
        <taxon>Bacillota</taxon>
        <taxon>Clostridia</taxon>
        <taxon>Eubacteriales</taxon>
        <taxon>Desulfitobacteriaceae</taxon>
        <taxon>Desulfosporosinus</taxon>
    </lineage>
</organism>
<name>G7WIW9_DESOD</name>
<evidence type="ECO:0000313" key="2">
    <source>
        <dbReference type="Proteomes" id="UP000006346"/>
    </source>
</evidence>
<gene>
    <name evidence="1" type="ordered locus">Desor_4261</name>
</gene>
<reference evidence="1 2" key="2">
    <citation type="journal article" date="2012" name="J. Bacteriol.">
        <title>Complete genome sequences of Desulfosporosinus orientis DSM765T, Desulfosporosinus youngiae DSM17734T, Desulfosporosinus meridiei DSM13257T, and Desulfosporosinus acidiphilus DSM22704T.</title>
        <authorList>
            <person name="Pester M."/>
            <person name="Brambilla E."/>
            <person name="Alazard D."/>
            <person name="Rattei T."/>
            <person name="Weinmaier T."/>
            <person name="Han J."/>
            <person name="Lucas S."/>
            <person name="Lapidus A."/>
            <person name="Cheng J.F."/>
            <person name="Goodwin L."/>
            <person name="Pitluck S."/>
            <person name="Peters L."/>
            <person name="Ovchinnikova G."/>
            <person name="Teshima H."/>
            <person name="Detter J.C."/>
            <person name="Han C.S."/>
            <person name="Tapia R."/>
            <person name="Land M.L."/>
            <person name="Hauser L."/>
            <person name="Kyrpides N.C."/>
            <person name="Ivanova N.N."/>
            <person name="Pagani I."/>
            <person name="Huntmann M."/>
            <person name="Wei C.L."/>
            <person name="Davenport K.W."/>
            <person name="Daligault H."/>
            <person name="Chain P.S."/>
            <person name="Chen A."/>
            <person name="Mavromatis K."/>
            <person name="Markowitz V."/>
            <person name="Szeto E."/>
            <person name="Mikhailova N."/>
            <person name="Pati A."/>
            <person name="Wagner M."/>
            <person name="Woyke T."/>
            <person name="Ollivier B."/>
            <person name="Klenk H.P."/>
            <person name="Spring S."/>
            <person name="Loy A."/>
        </authorList>
    </citation>
    <scope>NUCLEOTIDE SEQUENCE [LARGE SCALE GENOMIC DNA]</scope>
    <source>
        <strain evidence="2">ATCC 19365 / DSM 765 / NCIMB 8382 / VKM B-1628</strain>
    </source>
</reference>